<gene>
    <name evidence="1" type="ORF">GCM10018785_58340</name>
</gene>
<name>A0A919A208_9ACTN</name>
<comment type="caution">
    <text evidence="1">The sequence shown here is derived from an EMBL/GenBank/DDBJ whole genome shotgun (WGS) entry which is preliminary data.</text>
</comment>
<proteinExistence type="predicted"/>
<dbReference type="RefSeq" id="WP_190139090.1">
    <property type="nucleotide sequence ID" value="NZ_BNBT01000125.1"/>
</dbReference>
<dbReference type="Pfam" id="PF19671">
    <property type="entry name" value="DUF6174"/>
    <property type="match status" value="1"/>
</dbReference>
<dbReference type="AlphaFoldDB" id="A0A919A208"/>
<protein>
    <submittedName>
        <fullName evidence="1">Uncharacterized protein</fullName>
    </submittedName>
</protein>
<keyword evidence="2" id="KW-1185">Reference proteome</keyword>
<accession>A0A919A208</accession>
<evidence type="ECO:0000313" key="1">
    <source>
        <dbReference type="EMBL" id="GHE82667.1"/>
    </source>
</evidence>
<dbReference type="EMBL" id="BNBT01000125">
    <property type="protein sequence ID" value="GHE82667.1"/>
    <property type="molecule type" value="Genomic_DNA"/>
</dbReference>
<reference evidence="1" key="1">
    <citation type="journal article" date="2014" name="Int. J. Syst. Evol. Microbiol.">
        <title>Complete genome sequence of Corynebacterium casei LMG S-19264T (=DSM 44701T), isolated from a smear-ripened cheese.</title>
        <authorList>
            <consortium name="US DOE Joint Genome Institute (JGI-PGF)"/>
            <person name="Walter F."/>
            <person name="Albersmeier A."/>
            <person name="Kalinowski J."/>
            <person name="Ruckert C."/>
        </authorList>
    </citation>
    <scope>NUCLEOTIDE SEQUENCE</scope>
    <source>
        <strain evidence="1">JCM 4784</strain>
    </source>
</reference>
<sequence>MALLAGSSLWAAAACGDGSSAEVAASAPKVLETAGPPSWKEPSAYTYTLTSSEGERSLLGTFRVTVRDGEVVEAVGLDDSARRFVRDQPDRVPTLGDLLRELAQARRDKAHTAEAAYAADGHPARITLDWDENVVDDEARYVVSSYKTLGGAARPNE</sequence>
<reference evidence="1" key="2">
    <citation type="submission" date="2020-09" db="EMBL/GenBank/DDBJ databases">
        <authorList>
            <person name="Sun Q."/>
            <person name="Ohkuma M."/>
        </authorList>
    </citation>
    <scope>NUCLEOTIDE SEQUENCE</scope>
    <source>
        <strain evidence="1">JCM 4784</strain>
    </source>
</reference>
<evidence type="ECO:0000313" key="2">
    <source>
        <dbReference type="Proteomes" id="UP000608024"/>
    </source>
</evidence>
<dbReference type="InterPro" id="IPR046172">
    <property type="entry name" value="DUF6174"/>
</dbReference>
<organism evidence="1 2">
    <name type="scientific">Streptomyces longispororuber</name>
    <dbReference type="NCBI Taxonomy" id="68230"/>
    <lineage>
        <taxon>Bacteria</taxon>
        <taxon>Bacillati</taxon>
        <taxon>Actinomycetota</taxon>
        <taxon>Actinomycetes</taxon>
        <taxon>Kitasatosporales</taxon>
        <taxon>Streptomycetaceae</taxon>
        <taxon>Streptomyces</taxon>
    </lineage>
</organism>
<dbReference type="Proteomes" id="UP000608024">
    <property type="component" value="Unassembled WGS sequence"/>
</dbReference>